<dbReference type="EMBL" id="BMLQ01000004">
    <property type="protein sequence ID" value="GGO45398.1"/>
    <property type="molecule type" value="Genomic_DNA"/>
</dbReference>
<evidence type="ECO:0000313" key="2">
    <source>
        <dbReference type="EMBL" id="GGO45398.1"/>
    </source>
</evidence>
<organism evidence="2 3">
    <name type="scientific">Citricoccus zhacaiensis</name>
    <dbReference type="NCBI Taxonomy" id="489142"/>
    <lineage>
        <taxon>Bacteria</taxon>
        <taxon>Bacillati</taxon>
        <taxon>Actinomycetota</taxon>
        <taxon>Actinomycetes</taxon>
        <taxon>Micrococcales</taxon>
        <taxon>Micrococcaceae</taxon>
        <taxon>Citricoccus</taxon>
    </lineage>
</organism>
<proteinExistence type="predicted"/>
<name>A0ABQ2M0F3_9MICC</name>
<dbReference type="Proteomes" id="UP000642509">
    <property type="component" value="Unassembled WGS sequence"/>
</dbReference>
<dbReference type="RefSeq" id="WP_188805820.1">
    <property type="nucleotide sequence ID" value="NZ_BAAAOU010000005.1"/>
</dbReference>
<sequence length="131" mass="14412">MVVRSAFPLLMTEDLPRLARFYQEAFDAVRTYGFPDPDDETRDVYVTLRLGRSALAIGRKLDIGGEGTRTALWLYVDDIDEATRRAHAAGGAIVAPPQEMPWVERVAQIRDPDGFLVYLGSGPADGDVDAS</sequence>
<dbReference type="InterPro" id="IPR004360">
    <property type="entry name" value="Glyas_Fos-R_dOase_dom"/>
</dbReference>
<reference evidence="3" key="1">
    <citation type="journal article" date="2019" name="Int. J. Syst. Evol. Microbiol.">
        <title>The Global Catalogue of Microorganisms (GCM) 10K type strain sequencing project: providing services to taxonomists for standard genome sequencing and annotation.</title>
        <authorList>
            <consortium name="The Broad Institute Genomics Platform"/>
            <consortium name="The Broad Institute Genome Sequencing Center for Infectious Disease"/>
            <person name="Wu L."/>
            <person name="Ma J."/>
        </authorList>
    </citation>
    <scope>NUCLEOTIDE SEQUENCE [LARGE SCALE GENOMIC DNA]</scope>
    <source>
        <strain evidence="3">CGMCC 1.7064</strain>
    </source>
</reference>
<protein>
    <recommendedName>
        <fullName evidence="1">VOC domain-containing protein</fullName>
    </recommendedName>
</protein>
<dbReference type="PROSITE" id="PS51819">
    <property type="entry name" value="VOC"/>
    <property type="match status" value="1"/>
</dbReference>
<accession>A0ABQ2M0F3</accession>
<gene>
    <name evidence="2" type="ORF">GCM10010977_18060</name>
</gene>
<comment type="caution">
    <text evidence="2">The sequence shown here is derived from an EMBL/GenBank/DDBJ whole genome shotgun (WGS) entry which is preliminary data.</text>
</comment>
<evidence type="ECO:0000259" key="1">
    <source>
        <dbReference type="PROSITE" id="PS51819"/>
    </source>
</evidence>
<evidence type="ECO:0000313" key="3">
    <source>
        <dbReference type="Proteomes" id="UP000642509"/>
    </source>
</evidence>
<dbReference type="Pfam" id="PF00903">
    <property type="entry name" value="Glyoxalase"/>
    <property type="match status" value="1"/>
</dbReference>
<keyword evidence="3" id="KW-1185">Reference proteome</keyword>
<dbReference type="PANTHER" id="PTHR34109">
    <property type="entry name" value="BNAUNNG04460D PROTEIN-RELATED"/>
    <property type="match status" value="1"/>
</dbReference>
<feature type="domain" description="VOC" evidence="1">
    <location>
        <begin position="4"/>
        <end position="122"/>
    </location>
</feature>
<dbReference type="InterPro" id="IPR029068">
    <property type="entry name" value="Glyas_Bleomycin-R_OHBP_Dase"/>
</dbReference>
<dbReference type="SUPFAM" id="SSF54593">
    <property type="entry name" value="Glyoxalase/Bleomycin resistance protein/Dihydroxybiphenyl dioxygenase"/>
    <property type="match status" value="1"/>
</dbReference>
<dbReference type="InterPro" id="IPR037523">
    <property type="entry name" value="VOC_core"/>
</dbReference>
<dbReference type="Gene3D" id="3.10.180.10">
    <property type="entry name" value="2,3-Dihydroxybiphenyl 1,2-Dioxygenase, domain 1"/>
    <property type="match status" value="1"/>
</dbReference>